<organism evidence="2 3">
    <name type="scientific">Chaetoceros tenuissimus</name>
    <dbReference type="NCBI Taxonomy" id="426638"/>
    <lineage>
        <taxon>Eukaryota</taxon>
        <taxon>Sar</taxon>
        <taxon>Stramenopiles</taxon>
        <taxon>Ochrophyta</taxon>
        <taxon>Bacillariophyta</taxon>
        <taxon>Coscinodiscophyceae</taxon>
        <taxon>Chaetocerotophycidae</taxon>
        <taxon>Chaetocerotales</taxon>
        <taxon>Chaetocerotaceae</taxon>
        <taxon>Chaetoceros</taxon>
    </lineage>
</organism>
<evidence type="ECO:0000313" key="3">
    <source>
        <dbReference type="Proteomes" id="UP001054902"/>
    </source>
</evidence>
<comment type="caution">
    <text evidence="2">The sequence shown here is derived from an EMBL/GenBank/DDBJ whole genome shotgun (WGS) entry which is preliminary data.</text>
</comment>
<sequence>MSILNNRICALFTGISSEEDNPMNTFQWWSENFGSDEWQLSTTSHLLRNCRPNYKELKRQMHNIESSNACTFRILLKVMFGNIHSPVPFHFVQKITPILKTRKDILCTCSSQVNFYPCTACQEQSSTVNFLGFMSYICSNPNVEQAVVTHMLTFDEDPMMSLSIQQMRSLIAVAISHSALGALRAIVDLVPGVLLEYDQESLTPIYLLLRTDEEEEEDNDDMRREPEPRTSYGRKSDMLKIILAKGQEYNIPLITGNDLANGCYKKQVERINFTTLWQWFQSQLLNVQMDWRKKQRRRKPACMVSSPLDMAFYHLQKQFRRNKKKMDNVEPIDQHQLEDQWKCLKLCVEYITIQEPSFDVVKYLLNWRPTLYGFFTEMIEYLDIDLLSKDERGRTPLLRALLQRPQRFYLIEELIKLVEDYVDDNSDNAQELLNPIKSYIDNDGHEVNDTYLLHVALQSSLQTSLVCKLIDLNPDALQAVDPVSGLLPYLQCASDKSRTLDDIYTILRVDPGAIESQGVAGQAARRKTKNYPEYEFNTIIAVSIGILCFVLQLFTRYTS</sequence>
<protein>
    <submittedName>
        <fullName evidence="2">Uncharacterized protein</fullName>
    </submittedName>
</protein>
<gene>
    <name evidence="2" type="ORF">CTEN210_13048</name>
</gene>
<feature type="compositionally biased region" description="Basic and acidic residues" evidence="1">
    <location>
        <begin position="221"/>
        <end position="232"/>
    </location>
</feature>
<proteinExistence type="predicted"/>
<accession>A0AAD3D2U5</accession>
<name>A0AAD3D2U5_9STRA</name>
<keyword evidence="3" id="KW-1185">Reference proteome</keyword>
<dbReference type="AlphaFoldDB" id="A0AAD3D2U5"/>
<reference evidence="2 3" key="1">
    <citation type="journal article" date="2021" name="Sci. Rep.">
        <title>The genome of the diatom Chaetoceros tenuissimus carries an ancient integrated fragment of an extant virus.</title>
        <authorList>
            <person name="Hongo Y."/>
            <person name="Kimura K."/>
            <person name="Takaki Y."/>
            <person name="Yoshida Y."/>
            <person name="Baba S."/>
            <person name="Kobayashi G."/>
            <person name="Nagasaki K."/>
            <person name="Hano T."/>
            <person name="Tomaru Y."/>
        </authorList>
    </citation>
    <scope>NUCLEOTIDE SEQUENCE [LARGE SCALE GENOMIC DNA]</scope>
    <source>
        <strain evidence="2 3">NIES-3715</strain>
    </source>
</reference>
<feature type="region of interest" description="Disordered" evidence="1">
    <location>
        <begin position="213"/>
        <end position="232"/>
    </location>
</feature>
<evidence type="ECO:0000313" key="2">
    <source>
        <dbReference type="EMBL" id="GFH56572.1"/>
    </source>
</evidence>
<dbReference type="Proteomes" id="UP001054902">
    <property type="component" value="Unassembled WGS sequence"/>
</dbReference>
<evidence type="ECO:0000256" key="1">
    <source>
        <dbReference type="SAM" id="MobiDB-lite"/>
    </source>
</evidence>
<dbReference type="EMBL" id="BLLK01000052">
    <property type="protein sequence ID" value="GFH56572.1"/>
    <property type="molecule type" value="Genomic_DNA"/>
</dbReference>